<keyword evidence="5" id="KW-0812">Transmembrane</keyword>
<name>A0A934UWC7_9MICO</name>
<dbReference type="Pfam" id="PF01580">
    <property type="entry name" value="FtsK_SpoIIIE"/>
    <property type="match status" value="1"/>
</dbReference>
<keyword evidence="8" id="KW-1185">Reference proteome</keyword>
<dbReference type="PROSITE" id="PS50006">
    <property type="entry name" value="FHA_DOMAIN"/>
    <property type="match status" value="1"/>
</dbReference>
<dbReference type="SUPFAM" id="SSF52540">
    <property type="entry name" value="P-loop containing nucleoside triphosphate hydrolases"/>
    <property type="match status" value="1"/>
</dbReference>
<protein>
    <submittedName>
        <fullName evidence="7">FHA domain-containing protein</fullName>
    </submittedName>
</protein>
<evidence type="ECO:0000313" key="8">
    <source>
        <dbReference type="Proteomes" id="UP000608530"/>
    </source>
</evidence>
<feature type="compositionally biased region" description="Basic and acidic residues" evidence="4">
    <location>
        <begin position="510"/>
        <end position="526"/>
    </location>
</feature>
<feature type="transmembrane region" description="Helical" evidence="5">
    <location>
        <begin position="271"/>
        <end position="289"/>
    </location>
</feature>
<dbReference type="EMBL" id="JAEHOH010000028">
    <property type="protein sequence ID" value="MBK0420396.1"/>
    <property type="molecule type" value="Genomic_DNA"/>
</dbReference>
<dbReference type="SUPFAM" id="SSF49879">
    <property type="entry name" value="SMAD/FHA domain"/>
    <property type="match status" value="1"/>
</dbReference>
<comment type="caution">
    <text evidence="7">The sequence shown here is derived from an EMBL/GenBank/DDBJ whole genome shotgun (WGS) entry which is preliminary data.</text>
</comment>
<evidence type="ECO:0000256" key="2">
    <source>
        <dbReference type="ARBA" id="ARBA00022741"/>
    </source>
</evidence>
<keyword evidence="3" id="KW-0067">ATP-binding</keyword>
<dbReference type="PANTHER" id="PTHR22683:SF1">
    <property type="entry name" value="TYPE VII SECRETION SYSTEM PROTEIN ESSC"/>
    <property type="match status" value="1"/>
</dbReference>
<dbReference type="InterPro" id="IPR002543">
    <property type="entry name" value="FtsK_dom"/>
</dbReference>
<keyword evidence="5" id="KW-1133">Transmembrane helix</keyword>
<keyword evidence="2" id="KW-0547">Nucleotide-binding</keyword>
<reference evidence="7" key="1">
    <citation type="submission" date="2020-12" db="EMBL/GenBank/DDBJ databases">
        <title>Leucobacter sp. CAS1, isolated from Chromium sludge.</title>
        <authorList>
            <person name="Xu Z."/>
        </authorList>
    </citation>
    <scope>NUCLEOTIDE SEQUENCE</scope>
    <source>
        <strain evidence="7">CSA1</strain>
    </source>
</reference>
<dbReference type="AlphaFoldDB" id="A0A934UWC7"/>
<dbReference type="InterPro" id="IPR000253">
    <property type="entry name" value="FHA_dom"/>
</dbReference>
<evidence type="ECO:0000256" key="5">
    <source>
        <dbReference type="SAM" id="Phobius"/>
    </source>
</evidence>
<evidence type="ECO:0000256" key="1">
    <source>
        <dbReference type="ARBA" id="ARBA00022553"/>
    </source>
</evidence>
<organism evidence="7 8">
    <name type="scientific">Leucobacter chromiisoli</name>
    <dbReference type="NCBI Taxonomy" id="2796471"/>
    <lineage>
        <taxon>Bacteria</taxon>
        <taxon>Bacillati</taxon>
        <taxon>Actinomycetota</taxon>
        <taxon>Actinomycetes</taxon>
        <taxon>Micrococcales</taxon>
        <taxon>Microbacteriaceae</taxon>
        <taxon>Leucobacter</taxon>
    </lineage>
</organism>
<feature type="region of interest" description="Disordered" evidence="4">
    <location>
        <begin position="507"/>
        <end position="526"/>
    </location>
</feature>
<dbReference type="InterPro" id="IPR027417">
    <property type="entry name" value="P-loop_NTPase"/>
</dbReference>
<evidence type="ECO:0000256" key="3">
    <source>
        <dbReference type="ARBA" id="ARBA00022840"/>
    </source>
</evidence>
<dbReference type="Gene3D" id="3.40.50.300">
    <property type="entry name" value="P-loop containing nucleotide triphosphate hydrolases"/>
    <property type="match status" value="2"/>
</dbReference>
<gene>
    <name evidence="7" type="ORF">JD276_15310</name>
</gene>
<dbReference type="RefSeq" id="WP_200116535.1">
    <property type="nucleotide sequence ID" value="NZ_JAEHOH010000028.1"/>
</dbReference>
<evidence type="ECO:0000256" key="4">
    <source>
        <dbReference type="SAM" id="MobiDB-lite"/>
    </source>
</evidence>
<dbReference type="Proteomes" id="UP000608530">
    <property type="component" value="Unassembled WGS sequence"/>
</dbReference>
<evidence type="ECO:0000313" key="7">
    <source>
        <dbReference type="EMBL" id="MBK0420396.1"/>
    </source>
</evidence>
<keyword evidence="5" id="KW-0472">Membrane</keyword>
<dbReference type="CDD" id="cd00060">
    <property type="entry name" value="FHA"/>
    <property type="match status" value="1"/>
</dbReference>
<dbReference type="InterPro" id="IPR050206">
    <property type="entry name" value="FtsK/SpoIIIE/SftA"/>
</dbReference>
<accession>A0A934UWC7</accession>
<dbReference type="Pfam" id="PF16697">
    <property type="entry name" value="Yop-YscD_cpl"/>
    <property type="match status" value="1"/>
</dbReference>
<proteinExistence type="predicted"/>
<dbReference type="SMART" id="SM00240">
    <property type="entry name" value="FHA"/>
    <property type="match status" value="1"/>
</dbReference>
<dbReference type="InterPro" id="IPR032030">
    <property type="entry name" value="YscD_cytoplasmic_dom"/>
</dbReference>
<dbReference type="InterPro" id="IPR008984">
    <property type="entry name" value="SMAD_FHA_dom_sf"/>
</dbReference>
<dbReference type="PANTHER" id="PTHR22683">
    <property type="entry name" value="SPORULATION PROTEIN RELATED"/>
    <property type="match status" value="1"/>
</dbReference>
<dbReference type="GO" id="GO:0005524">
    <property type="term" value="F:ATP binding"/>
    <property type="evidence" value="ECO:0007669"/>
    <property type="project" value="UniProtKB-KW"/>
</dbReference>
<dbReference type="Gene3D" id="2.60.200.20">
    <property type="match status" value="1"/>
</dbReference>
<dbReference type="GO" id="GO:0003677">
    <property type="term" value="F:DNA binding"/>
    <property type="evidence" value="ECO:0007669"/>
    <property type="project" value="InterPro"/>
</dbReference>
<keyword evidence="1" id="KW-0597">Phosphoprotein</keyword>
<sequence length="761" mass="81563">MRMKVTLVAPGGSRDIAILCDVTATVGDAARALIRAGAVDDPHLQTVARHRLAPVTLRGRAGGAARDGHGYALLDPCSPIGASGLQSGWSIEPVAEFGVHRSTPRMIEAAGCVEVLSGPQAGAVYSLVRGENTIGRDPRARIHLHDGSVSRRHAAIVIGAETVLRDAGSANGTLVDGRAVTRHVVVGVCTAEVGDVVLRITPGAPSAPTPELSHRVPHMRAPRVEPRFRSSTRELPAPPAPSAPARVPMLAMLAPMMMGGAMYAITGSPMSLMMVAFSPLMMIGAWFDGRLLGRRRDRGEALRFERELEIERKELRRLRATEAEIRDSEAPSLATTATAINDRTTSLWTRRPEHRSFLEIRFGEGVLPSRTGLALPPRSESPPEHWRALLDLEREFRDVGSVPVLEHFERSGSIGIAGERGRAEGLTRALVLQLAGLHSPAELSLVCFAGPDQGREWGWLKWLPHVDGASHPIPSRQLVDDAPGSLRLITALEGLLETRRRDLSASTVRSRLDRGAHDDDPHGEGVRRLPVTPAVVVLVLDDGQVEAARLIALAEHGPDVGIHLLWLARERSSIPAACRTFVALEPSGSRAGFVREGREVELLRPEYVDAPVALGLSRRLAPVEDAGARVTDESDLPRTVALSELHHTDLLGGGRPILQAWAATGTLVSRWRAGERRAPAALVATVGQGADGPVSIDLRAHGPHALVGGTTGSGKSEFLQSWIMSLAATISPERVNFLLRNSPKPRQGSSIVAAARVCRQA</sequence>
<evidence type="ECO:0000259" key="6">
    <source>
        <dbReference type="PROSITE" id="PS50006"/>
    </source>
</evidence>
<feature type="domain" description="FHA" evidence="6">
    <location>
        <begin position="132"/>
        <end position="180"/>
    </location>
</feature>